<dbReference type="EMBL" id="LFJN01000010">
    <property type="protein sequence ID" value="KPI41208.1"/>
    <property type="molecule type" value="Genomic_DNA"/>
</dbReference>
<keyword evidence="5" id="KW-0175">Coiled coil</keyword>
<dbReference type="AlphaFoldDB" id="A0A0N0NN80"/>
<evidence type="ECO:0000256" key="1">
    <source>
        <dbReference type="ARBA" id="ARBA00008045"/>
    </source>
</evidence>
<accession>A0A0N0NN80</accession>
<dbReference type="InterPro" id="IPR009053">
    <property type="entry name" value="Prefoldin"/>
</dbReference>
<dbReference type="OrthoDB" id="10250441at2759"/>
<keyword evidence="8" id="KW-1185">Reference proteome</keyword>
<dbReference type="CDD" id="cd23165">
    <property type="entry name" value="Prefoldin_4"/>
    <property type="match status" value="1"/>
</dbReference>
<comment type="subunit">
    <text evidence="4">Heterohexamer of two PFD-alpha type and four PFD-beta type subunits.</text>
</comment>
<dbReference type="GO" id="GO:0051082">
    <property type="term" value="F:unfolded protein binding"/>
    <property type="evidence" value="ECO:0007669"/>
    <property type="project" value="InterPro"/>
</dbReference>
<feature type="coiled-coil region" evidence="5">
    <location>
        <begin position="41"/>
        <end position="126"/>
    </location>
</feature>
<dbReference type="STRING" id="1664694.A0A0N0NN80"/>
<evidence type="ECO:0000256" key="4">
    <source>
        <dbReference type="PIRNR" id="PIRNR016477"/>
    </source>
</evidence>
<dbReference type="Gene3D" id="1.10.287.370">
    <property type="match status" value="1"/>
</dbReference>
<dbReference type="VEuPathDB" id="FungiDB:AB675_7837"/>
<feature type="region of interest" description="Disordered" evidence="6">
    <location>
        <begin position="1"/>
        <end position="27"/>
    </location>
</feature>
<name>A0A0N0NN80_9EURO</name>
<sequence length="139" mass="15898">MSSLLSRRVLSKEDEASSTDAEVTREDQDKINRFSSLHNRIRNLDEQLAVKKKDKEDLEEVTQELELVLDEEEPVRYKVGSTFYSVPLSEAQTMLQEATSDADSEIEKLEDEVGVVKEEMDKLKAELYARFGRGINLEA</sequence>
<dbReference type="InterPro" id="IPR002777">
    <property type="entry name" value="PFD_beta-like"/>
</dbReference>
<dbReference type="Proteomes" id="UP000038010">
    <property type="component" value="Unassembled WGS sequence"/>
</dbReference>
<dbReference type="RefSeq" id="XP_018001171.1">
    <property type="nucleotide sequence ID" value="XM_018148235.1"/>
</dbReference>
<evidence type="ECO:0000256" key="6">
    <source>
        <dbReference type="SAM" id="MobiDB-lite"/>
    </source>
</evidence>
<organism evidence="7 8">
    <name type="scientific">Cyphellophora attinorum</name>
    <dbReference type="NCBI Taxonomy" id="1664694"/>
    <lineage>
        <taxon>Eukaryota</taxon>
        <taxon>Fungi</taxon>
        <taxon>Dikarya</taxon>
        <taxon>Ascomycota</taxon>
        <taxon>Pezizomycotina</taxon>
        <taxon>Eurotiomycetes</taxon>
        <taxon>Chaetothyriomycetidae</taxon>
        <taxon>Chaetothyriales</taxon>
        <taxon>Cyphellophoraceae</taxon>
        <taxon>Cyphellophora</taxon>
    </lineage>
</organism>
<dbReference type="GO" id="GO:0005737">
    <property type="term" value="C:cytoplasm"/>
    <property type="evidence" value="ECO:0007669"/>
    <property type="project" value="TreeGrafter"/>
</dbReference>
<evidence type="ECO:0000313" key="8">
    <source>
        <dbReference type="Proteomes" id="UP000038010"/>
    </source>
</evidence>
<dbReference type="GeneID" id="28740115"/>
<evidence type="ECO:0000256" key="5">
    <source>
        <dbReference type="SAM" id="Coils"/>
    </source>
</evidence>
<dbReference type="PANTHER" id="PTHR21100:SF9">
    <property type="entry name" value="PREFOLDIN SUBUNIT 4"/>
    <property type="match status" value="1"/>
</dbReference>
<proteinExistence type="inferred from homology"/>
<protein>
    <recommendedName>
        <fullName evidence="4">Prefoldin subunit 4</fullName>
    </recommendedName>
</protein>
<dbReference type="GO" id="GO:0016272">
    <property type="term" value="C:prefoldin complex"/>
    <property type="evidence" value="ECO:0007669"/>
    <property type="project" value="UniProtKB-UniRule"/>
</dbReference>
<dbReference type="GO" id="GO:0006457">
    <property type="term" value="P:protein folding"/>
    <property type="evidence" value="ECO:0007669"/>
    <property type="project" value="UniProtKB-UniRule"/>
</dbReference>
<reference evidence="7 8" key="1">
    <citation type="submission" date="2015-06" db="EMBL/GenBank/DDBJ databases">
        <title>Draft genome of the ant-associated black yeast Phialophora attae CBS 131958.</title>
        <authorList>
            <person name="Moreno L.F."/>
            <person name="Stielow B.J."/>
            <person name="de Hoog S."/>
            <person name="Vicente V.A."/>
            <person name="Weiss V.A."/>
            <person name="de Vries M."/>
            <person name="Cruz L.M."/>
            <person name="Souza E.M."/>
        </authorList>
    </citation>
    <scope>NUCLEOTIDE SEQUENCE [LARGE SCALE GENOMIC DNA]</scope>
    <source>
        <strain evidence="7 8">CBS 131958</strain>
    </source>
</reference>
<keyword evidence="2 4" id="KW-0143">Chaperone</keyword>
<dbReference type="PIRSF" id="PIRSF016477">
    <property type="entry name" value="Prefoldin_subunit_4"/>
    <property type="match status" value="1"/>
</dbReference>
<dbReference type="SUPFAM" id="SSF46579">
    <property type="entry name" value="Prefoldin"/>
    <property type="match status" value="1"/>
</dbReference>
<dbReference type="InterPro" id="IPR016661">
    <property type="entry name" value="PFDN4"/>
</dbReference>
<evidence type="ECO:0000256" key="2">
    <source>
        <dbReference type="ARBA" id="ARBA00023186"/>
    </source>
</evidence>
<dbReference type="PANTHER" id="PTHR21100">
    <property type="entry name" value="PREFOLDIN SUBUNIT 4"/>
    <property type="match status" value="1"/>
</dbReference>
<gene>
    <name evidence="7" type="ORF">AB675_7837</name>
</gene>
<evidence type="ECO:0000313" key="7">
    <source>
        <dbReference type="EMBL" id="KPI41208.1"/>
    </source>
</evidence>
<dbReference type="Pfam" id="PF01920">
    <property type="entry name" value="Prefoldin_2"/>
    <property type="match status" value="1"/>
</dbReference>
<comment type="similarity">
    <text evidence="1 4">Belongs to the prefoldin subunit beta family.</text>
</comment>
<comment type="caution">
    <text evidence="7">The sequence shown here is derived from an EMBL/GenBank/DDBJ whole genome shotgun (WGS) entry which is preliminary data.</text>
</comment>
<comment type="function">
    <text evidence="3 4">Binds specifically to cytosolic chaperonin (c-CPN) and transfers target proteins to it. Binds to nascent polypeptide chain and promotes folding in an environment in which there are many competing pathways for nonnative proteins.</text>
</comment>
<dbReference type="FunFam" id="1.10.287.370:FF:000005">
    <property type="entry name" value="Prefoldin subunit 4"/>
    <property type="match status" value="1"/>
</dbReference>
<evidence type="ECO:0000256" key="3">
    <source>
        <dbReference type="ARBA" id="ARBA00024667"/>
    </source>
</evidence>